<gene>
    <name evidence="2" type="ORF">SAMN02745244_03010</name>
</gene>
<dbReference type="STRING" id="1123357.SAMN02745244_03010"/>
<evidence type="ECO:0000313" key="2">
    <source>
        <dbReference type="EMBL" id="SHJ67293.1"/>
    </source>
</evidence>
<dbReference type="InterPro" id="IPR027417">
    <property type="entry name" value="P-loop_NTPase"/>
</dbReference>
<accession>A0A1M6L7W9</accession>
<evidence type="ECO:0000313" key="3">
    <source>
        <dbReference type="Proteomes" id="UP000184512"/>
    </source>
</evidence>
<organism evidence="2 3">
    <name type="scientific">Tessaracoccus bendigoensis DSM 12906</name>
    <dbReference type="NCBI Taxonomy" id="1123357"/>
    <lineage>
        <taxon>Bacteria</taxon>
        <taxon>Bacillati</taxon>
        <taxon>Actinomycetota</taxon>
        <taxon>Actinomycetes</taxon>
        <taxon>Propionibacteriales</taxon>
        <taxon>Propionibacteriaceae</taxon>
        <taxon>Tessaracoccus</taxon>
    </lineage>
</organism>
<dbReference type="OrthoDB" id="3894261at2"/>
<dbReference type="RefSeq" id="WP_073189777.1">
    <property type="nucleotide sequence ID" value="NZ_FQZG01000068.1"/>
</dbReference>
<keyword evidence="3" id="KW-1185">Reference proteome</keyword>
<evidence type="ECO:0000256" key="1">
    <source>
        <dbReference type="SAM" id="MobiDB-lite"/>
    </source>
</evidence>
<dbReference type="EMBL" id="FQZG01000068">
    <property type="protein sequence ID" value="SHJ67293.1"/>
    <property type="molecule type" value="Genomic_DNA"/>
</dbReference>
<proteinExistence type="predicted"/>
<reference evidence="2 3" key="1">
    <citation type="submission" date="2016-11" db="EMBL/GenBank/DDBJ databases">
        <authorList>
            <person name="Jaros S."/>
            <person name="Januszkiewicz K."/>
            <person name="Wedrychowicz H."/>
        </authorList>
    </citation>
    <scope>NUCLEOTIDE SEQUENCE [LARGE SCALE GENOMIC DNA]</scope>
    <source>
        <strain evidence="2 3">DSM 12906</strain>
    </source>
</reference>
<protein>
    <submittedName>
        <fullName evidence="2">Uncharacterized protein</fullName>
    </submittedName>
</protein>
<dbReference type="Proteomes" id="UP000184512">
    <property type="component" value="Unassembled WGS sequence"/>
</dbReference>
<dbReference type="SUPFAM" id="SSF52540">
    <property type="entry name" value="P-loop containing nucleoside triphosphate hydrolases"/>
    <property type="match status" value="1"/>
</dbReference>
<feature type="region of interest" description="Disordered" evidence="1">
    <location>
        <begin position="1"/>
        <end position="21"/>
    </location>
</feature>
<dbReference type="AlphaFoldDB" id="A0A1M6L7W9"/>
<name>A0A1M6L7W9_9ACTN</name>
<sequence length="863" mass="95489">MPFKVAPAARGYLDQPSSASHDFADREEESRALASSVEFMTEVLRGGREIDAFHHVLTFYGGGGVGKSALSMRLQAWLQGKLHDDHWGAAPAVPNVSCVRWDLNRSQGDIDTVSMMMSLRAALPPIPEGWKFFDMALLSFIQAARPGEDLKLQTGNAKHGETLANAFQALADDVGGLLDVTTGLASQSVKLLVALARRKYEQHQMKRYPELAQLIDACNAQEASTAPSPELAADVLRIADRQMSEVADPSKRPLLVIFVDHFEKLQRDDRRNGEVALNHLIAALPQCLFVITGRNRLDWHAEARVFLPYHGPDWWPQLMPGVIANPRQHRMGMLSAHDTRLVFQRRAVRQGFTLGEAAVDRVVERTGGWPVHIDAICTLAAGLSHGTGVEVSAEALDRPLDDVVRRVQENLTERQARAFRGACLLPYFDDGLAAAAAGADEGDVASMRHHAMVEPNDDPRWPYRVHDTIRDIIRKSGPEVSGGWSANDWKKAAQRAIDYVEQKYREALAQENDLVTVRAAALGIRIAAENGTWADWFVAPAAVNANRPKSAFGAAPHEALALLLPRRATHPETDALLRFYAALEERDVAKCVEELTRIAGESLAVSRHARLWVAYKQRAAGHFDEAIEALRVLVVEHPWWRIPVGQIGITMSQGRRFADALRYAEEVDDKSQRYVRSSICLATGRLTDDRVLSWDRPGLSRRFAVELLGGKQRWAARTTGADLCAVDEALKTAVNMGHLGAQRSCHLARAFTHLAVDELFVEDTAELEILDSRAVRPSSHLAEVMALRALYTGSRSDAQRAFELWQAAPVHCSAWLPTETYLLELGQPVVPGAAQWPEPEEDVRRRWLGIAEGIIDRAKLAAS</sequence>